<organism evidence="1 2">
    <name type="scientific">Ulvibacterium marinum</name>
    <dbReference type="NCBI Taxonomy" id="2419782"/>
    <lineage>
        <taxon>Bacteria</taxon>
        <taxon>Pseudomonadati</taxon>
        <taxon>Bacteroidota</taxon>
        <taxon>Flavobacteriia</taxon>
        <taxon>Flavobacteriales</taxon>
        <taxon>Flavobacteriaceae</taxon>
        <taxon>Ulvibacterium</taxon>
    </lineage>
</organism>
<evidence type="ECO:0000313" key="1">
    <source>
        <dbReference type="EMBL" id="RKN78727.1"/>
    </source>
</evidence>
<keyword evidence="2" id="KW-1185">Reference proteome</keyword>
<evidence type="ECO:0000313" key="2">
    <source>
        <dbReference type="Proteomes" id="UP000276603"/>
    </source>
</evidence>
<evidence type="ECO:0008006" key="3">
    <source>
        <dbReference type="Google" id="ProtNLM"/>
    </source>
</evidence>
<reference evidence="1 2" key="1">
    <citation type="submission" date="2018-10" db="EMBL/GenBank/DDBJ databases">
        <title>Ulvibacterium marinum gen. nov., sp. nov., a novel marine bacterium of the family Flavobacteriaceae, isolated from a culture of the green alga Ulva prolifera.</title>
        <authorList>
            <person name="Zhang Z."/>
        </authorList>
    </citation>
    <scope>NUCLEOTIDE SEQUENCE [LARGE SCALE GENOMIC DNA]</scope>
    <source>
        <strain evidence="1 2">CCMM003</strain>
    </source>
</reference>
<dbReference type="AlphaFoldDB" id="A0A3B0C469"/>
<protein>
    <recommendedName>
        <fullName evidence="3">DUF748 domain-containing protein</fullName>
    </recommendedName>
</protein>
<accession>A0A3B0C469</accession>
<name>A0A3B0C469_9FLAO</name>
<dbReference type="EMBL" id="RBCJ01000004">
    <property type="protein sequence ID" value="RKN78727.1"/>
    <property type="molecule type" value="Genomic_DNA"/>
</dbReference>
<proteinExistence type="predicted"/>
<dbReference type="RefSeq" id="WP_120713636.1">
    <property type="nucleotide sequence ID" value="NZ_RBCJ01000004.1"/>
</dbReference>
<dbReference type="OrthoDB" id="1412480at2"/>
<sequence length="528" mass="60382">MSVRIKPMYWSQNKQKRVLVSIFIFLGMFLFLAQWGAKYAVKDFLARKTPPHLELNYTDLSVSAFSGTIDFDGLSLEVKNRDSLQVHTFLKSESLELEGLSYLQLLFNNTISLDAVVLQQPKLKYYPYNYFPTKKAKSKGVVSLLKTISIEKLDIKDGSFHIMKDAPDSLQVSITNYDFTFYGGITDPKLITQKIPLEYDSYDLSATEIFADLGKYETLKVANLTTSENEFQLNDVNLSSKYGKEELSKHLTIERDYVQLQIPEVKLGNLAFGFEKNRFEIAAKSLKFKRPTVEIYRDKLVADDMRIKPLYGKLLRDMPLTIAVDQLKIENGLLTYEEKVDEQQEAGKLSFEELNAELNYISNREDAKDINIAATTKLMGQADFKLDWRFNANDNADAFTVSGVLLNLKATELNPFLEPNLRTRAKGSVDEMYFTVSGNSFSSQGDMKMKYHDFKFNVLDKDRLKINKVLTVIGNIFVNDGSKTEADGFRYGTMEVQRESNKSFYNYLWLNIRDGMISTLTGNGKKEN</sequence>
<comment type="caution">
    <text evidence="1">The sequence shown here is derived from an EMBL/GenBank/DDBJ whole genome shotgun (WGS) entry which is preliminary data.</text>
</comment>
<gene>
    <name evidence="1" type="ORF">D7Z94_21270</name>
</gene>
<dbReference type="Proteomes" id="UP000276603">
    <property type="component" value="Unassembled WGS sequence"/>
</dbReference>